<dbReference type="GO" id="GO:0003677">
    <property type="term" value="F:DNA binding"/>
    <property type="evidence" value="ECO:0007669"/>
    <property type="project" value="InterPro"/>
</dbReference>
<dbReference type="Pfam" id="PF08346">
    <property type="entry name" value="AntA"/>
    <property type="match status" value="1"/>
</dbReference>
<evidence type="ECO:0000313" key="3">
    <source>
        <dbReference type="EMBL" id="GAO99854.1"/>
    </source>
</evidence>
<proteinExistence type="predicted"/>
<accession>A0A0K8MIZ1</accession>
<name>A0A0K8MIZ1_9LACO</name>
<dbReference type="RefSeq" id="WP_158530746.1">
    <property type="nucleotide sequence ID" value="NZ_DF968001.1"/>
</dbReference>
<dbReference type="STRING" id="157463.GCA_001047075_00768"/>
<protein>
    <submittedName>
        <fullName evidence="3">Phage antirepressor protein KilAC domain protein</fullName>
    </submittedName>
</protein>
<gene>
    <name evidence="3" type="ORF">FFIC_241300</name>
</gene>
<dbReference type="EMBL" id="DF968001">
    <property type="protein sequence ID" value="GAO99854.1"/>
    <property type="molecule type" value="Genomic_DNA"/>
</dbReference>
<reference evidence="3 4" key="1">
    <citation type="journal article" date="2015" name="BMC Genomics">
        <title>Comparative genomics of Fructobacillus spp. and Leuconostoc spp. reveals niche-specific evolution of Fructobacillus spp.</title>
        <authorList>
            <person name="Endo A."/>
            <person name="Tanizawa Y."/>
            <person name="Tanaka N."/>
            <person name="Maeno S."/>
            <person name="Kumar H."/>
            <person name="Shiwa Y."/>
            <person name="Okada S."/>
            <person name="Yoshikawa H."/>
            <person name="Dicks L."/>
            <person name="Nakagawa J."/>
            <person name="Arita M."/>
        </authorList>
    </citation>
    <scope>NUCLEOTIDE SEQUENCE [LARGE SCALE GENOMIC DNA]</scope>
    <source>
        <strain evidence="3 4">JCM 12225</strain>
    </source>
</reference>
<dbReference type="OrthoDB" id="9812611at2"/>
<evidence type="ECO:0000313" key="4">
    <source>
        <dbReference type="Proteomes" id="UP000253891"/>
    </source>
</evidence>
<dbReference type="AlphaFoldDB" id="A0A0K8MIZ1"/>
<dbReference type="Pfam" id="PF03374">
    <property type="entry name" value="ANT"/>
    <property type="match status" value="1"/>
</dbReference>
<dbReference type="Proteomes" id="UP000253891">
    <property type="component" value="Unassembled WGS sequence"/>
</dbReference>
<sequence length="236" mass="27264">MSGFNLVNLNESAGKEPTVSARELYKALQVNWRFQEWWKSASRTLVENQDYTCVGVPTYVGNGGKRVIQDYQLDVRSAKHIAMMSQTDVGHQIRNYFIDIEERFNDPMYKMSQMVIFAQNQMKLVMDDANFGKRIKSSKDTSSIKTLAEFLTQNGFRIGQNTLFQLLRDEGYLCRRKGESFNLPNHQFVKQGLFEVNTTETIMENGQVRVNRTTKVTQKGMDYFLKRYCTNAVAEA</sequence>
<evidence type="ECO:0000259" key="2">
    <source>
        <dbReference type="Pfam" id="PF08346"/>
    </source>
</evidence>
<dbReference type="InterPro" id="IPR005039">
    <property type="entry name" value="Ant_C"/>
</dbReference>
<organism evidence="3 4">
    <name type="scientific">Fructobacillus ficulneus</name>
    <dbReference type="NCBI Taxonomy" id="157463"/>
    <lineage>
        <taxon>Bacteria</taxon>
        <taxon>Bacillati</taxon>
        <taxon>Bacillota</taxon>
        <taxon>Bacilli</taxon>
        <taxon>Lactobacillales</taxon>
        <taxon>Lactobacillaceae</taxon>
        <taxon>Fructobacillus</taxon>
    </lineage>
</organism>
<evidence type="ECO:0000259" key="1">
    <source>
        <dbReference type="Pfam" id="PF03374"/>
    </source>
</evidence>
<keyword evidence="4" id="KW-1185">Reference proteome</keyword>
<feature type="domain" description="AntA/AntB antirepressor" evidence="2">
    <location>
        <begin position="19"/>
        <end position="87"/>
    </location>
</feature>
<feature type="domain" description="Antirepressor protein C-terminal" evidence="1">
    <location>
        <begin position="120"/>
        <end position="227"/>
    </location>
</feature>
<dbReference type="InterPro" id="IPR013557">
    <property type="entry name" value="AntA/B_antirep"/>
</dbReference>